<feature type="transmembrane region" description="Helical" evidence="10">
    <location>
        <begin position="37"/>
        <end position="58"/>
    </location>
</feature>
<evidence type="ECO:0000256" key="6">
    <source>
        <dbReference type="ARBA" id="ARBA00022989"/>
    </source>
</evidence>
<evidence type="ECO:0000313" key="11">
    <source>
        <dbReference type="EMBL" id="KJV52670.1"/>
    </source>
</evidence>
<comment type="subcellular location">
    <subcellularLocation>
        <location evidence="1">Cell membrane</location>
        <topology evidence="1">Multi-pass membrane protein</topology>
    </subcellularLocation>
</comment>
<organism evidence="11 12">
    <name type="scientific">Orientia tsutsugamushi str. Gilliam</name>
    <dbReference type="NCBI Taxonomy" id="1359184"/>
    <lineage>
        <taxon>Bacteria</taxon>
        <taxon>Pseudomonadati</taxon>
        <taxon>Pseudomonadota</taxon>
        <taxon>Alphaproteobacteria</taxon>
        <taxon>Rickettsiales</taxon>
        <taxon>Rickettsiaceae</taxon>
        <taxon>Rickettsieae</taxon>
        <taxon>Orientia</taxon>
    </lineage>
</organism>
<dbReference type="EMBL" id="LANO01000019">
    <property type="protein sequence ID" value="KJV52670.1"/>
    <property type="molecule type" value="Genomic_DNA"/>
</dbReference>
<keyword evidence="3 10" id="KW-0812">Transmembrane</keyword>
<keyword evidence="7 10" id="KW-0472">Membrane</keyword>
<reference evidence="11 12" key="1">
    <citation type="submission" date="2015-02" db="EMBL/GenBank/DDBJ databases">
        <title>Genome Sequencing of Rickettsiales.</title>
        <authorList>
            <person name="Daugherty S.C."/>
            <person name="Su Q."/>
            <person name="Abolude K."/>
            <person name="Beier-Sexton M."/>
            <person name="Carlyon J.A."/>
            <person name="Carter R."/>
            <person name="Day N.P."/>
            <person name="Dumler S.J."/>
            <person name="Dyachenko V."/>
            <person name="Godinez A."/>
            <person name="Kurtti T.J."/>
            <person name="Lichay M."/>
            <person name="Mullins K.E."/>
            <person name="Ott S."/>
            <person name="Pappas-Brown V."/>
            <person name="Paris D.H."/>
            <person name="Patel P."/>
            <person name="Richards A.L."/>
            <person name="Sadzewicz L."/>
            <person name="Sears K."/>
            <person name="Seidman D."/>
            <person name="Sengamalay N."/>
            <person name="Stenos J."/>
            <person name="Tallon L.J."/>
            <person name="Vincent G."/>
            <person name="Fraser C.M."/>
            <person name="Munderloh U."/>
            <person name="Dunning-Hotopp J.C."/>
        </authorList>
    </citation>
    <scope>NUCLEOTIDE SEQUENCE [LARGE SCALE GENOMIC DNA]</scope>
    <source>
        <strain evidence="11 12">Gilliam</strain>
    </source>
</reference>
<comment type="function">
    <text evidence="8">Involved in peptidoglycan biosynthesis. Transports lipid-linked peptidoglycan precursors from the inner to the outer leaflet of the cytoplasmic membrane.</text>
</comment>
<accession>A0A0F3MAA0</accession>
<evidence type="ECO:0000256" key="5">
    <source>
        <dbReference type="ARBA" id="ARBA00022984"/>
    </source>
</evidence>
<protein>
    <submittedName>
        <fullName evidence="11">MviN-like family protein</fullName>
    </submittedName>
</protein>
<dbReference type="GO" id="GO:0005886">
    <property type="term" value="C:plasma membrane"/>
    <property type="evidence" value="ECO:0007669"/>
    <property type="project" value="UniProtKB-SubCell"/>
</dbReference>
<keyword evidence="2" id="KW-1003">Cell membrane</keyword>
<dbReference type="Proteomes" id="UP000033769">
    <property type="component" value="Unassembled WGS sequence"/>
</dbReference>
<keyword evidence="6 10" id="KW-1133">Transmembrane helix</keyword>
<evidence type="ECO:0000313" key="12">
    <source>
        <dbReference type="Proteomes" id="UP000033769"/>
    </source>
</evidence>
<dbReference type="InterPro" id="IPR004268">
    <property type="entry name" value="MurJ"/>
</dbReference>
<dbReference type="AlphaFoldDB" id="A0A0F3MAA0"/>
<dbReference type="PATRIC" id="fig|1359184.3.peg.622"/>
<feature type="transmembrane region" description="Helical" evidence="10">
    <location>
        <begin position="6"/>
        <end position="30"/>
    </location>
</feature>
<dbReference type="Pfam" id="PF03023">
    <property type="entry name" value="MurJ"/>
    <property type="match status" value="1"/>
</dbReference>
<evidence type="ECO:0000256" key="3">
    <source>
        <dbReference type="ARBA" id="ARBA00022692"/>
    </source>
</evidence>
<evidence type="ECO:0000256" key="2">
    <source>
        <dbReference type="ARBA" id="ARBA00022475"/>
    </source>
</evidence>
<dbReference type="GO" id="GO:0008360">
    <property type="term" value="P:regulation of cell shape"/>
    <property type="evidence" value="ECO:0007669"/>
    <property type="project" value="UniProtKB-KW"/>
</dbReference>
<comment type="similarity">
    <text evidence="9">Belongs to the MurJ/MviN family.</text>
</comment>
<evidence type="ECO:0000256" key="8">
    <source>
        <dbReference type="ARBA" id="ARBA00060041"/>
    </source>
</evidence>
<evidence type="ECO:0000256" key="1">
    <source>
        <dbReference type="ARBA" id="ARBA00004651"/>
    </source>
</evidence>
<evidence type="ECO:0000256" key="7">
    <source>
        <dbReference type="ARBA" id="ARBA00023136"/>
    </source>
</evidence>
<keyword evidence="4" id="KW-0133">Cell shape</keyword>
<name>A0A0F3MAA0_ORITS</name>
<evidence type="ECO:0000256" key="10">
    <source>
        <dbReference type="SAM" id="Phobius"/>
    </source>
</evidence>
<keyword evidence="5" id="KW-0573">Peptidoglycan synthesis</keyword>
<evidence type="ECO:0000256" key="4">
    <source>
        <dbReference type="ARBA" id="ARBA00022960"/>
    </source>
</evidence>
<proteinExistence type="inferred from homology"/>
<sequence>MLNSVGKFAVLAFSPILLNILVIAGTYLSGNFASSKVAICCSLIIAGLIQVLFVYINLKKLALDCFLGLIGQIKI</sequence>
<evidence type="ECO:0000256" key="9">
    <source>
        <dbReference type="ARBA" id="ARBA00061532"/>
    </source>
</evidence>
<dbReference type="GO" id="GO:0009252">
    <property type="term" value="P:peptidoglycan biosynthetic process"/>
    <property type="evidence" value="ECO:0007669"/>
    <property type="project" value="UniProtKB-KW"/>
</dbReference>
<comment type="caution">
    <text evidence="11">The sequence shown here is derived from an EMBL/GenBank/DDBJ whole genome shotgun (WGS) entry which is preliminary data.</text>
</comment>
<gene>
    <name evidence="11" type="ORF">OTSGILL_1330</name>
</gene>